<feature type="domain" description="CUB" evidence="4">
    <location>
        <begin position="2"/>
        <end position="113"/>
    </location>
</feature>
<dbReference type="Gene3D" id="2.60.120.290">
    <property type="entry name" value="Spermadhesin, CUB domain"/>
    <property type="match status" value="1"/>
</dbReference>
<organism evidence="5 6">
    <name type="scientific">Candidula unifasciata</name>
    <dbReference type="NCBI Taxonomy" id="100452"/>
    <lineage>
        <taxon>Eukaryota</taxon>
        <taxon>Metazoa</taxon>
        <taxon>Spiralia</taxon>
        <taxon>Lophotrochozoa</taxon>
        <taxon>Mollusca</taxon>
        <taxon>Gastropoda</taxon>
        <taxon>Heterobranchia</taxon>
        <taxon>Euthyneura</taxon>
        <taxon>Panpulmonata</taxon>
        <taxon>Eupulmonata</taxon>
        <taxon>Stylommatophora</taxon>
        <taxon>Helicina</taxon>
        <taxon>Helicoidea</taxon>
        <taxon>Geomitridae</taxon>
        <taxon>Candidula</taxon>
    </lineage>
</organism>
<evidence type="ECO:0000256" key="1">
    <source>
        <dbReference type="ARBA" id="ARBA00022737"/>
    </source>
</evidence>
<protein>
    <recommendedName>
        <fullName evidence="4">CUB domain-containing protein</fullName>
    </recommendedName>
</protein>
<dbReference type="SUPFAM" id="SSF49854">
    <property type="entry name" value="Spermadhesin, CUB domain"/>
    <property type="match status" value="1"/>
</dbReference>
<evidence type="ECO:0000313" key="5">
    <source>
        <dbReference type="EMBL" id="CAG5125194.1"/>
    </source>
</evidence>
<evidence type="ECO:0000313" key="6">
    <source>
        <dbReference type="Proteomes" id="UP000678393"/>
    </source>
</evidence>
<feature type="non-terminal residue" evidence="5">
    <location>
        <position position="113"/>
    </location>
</feature>
<dbReference type="FunFam" id="2.60.120.290:FF:000013">
    <property type="entry name" value="Membrane frizzled-related protein"/>
    <property type="match status" value="1"/>
</dbReference>
<reference evidence="5" key="1">
    <citation type="submission" date="2021-04" db="EMBL/GenBank/DDBJ databases">
        <authorList>
            <consortium name="Molecular Ecology Group"/>
        </authorList>
    </citation>
    <scope>NUCLEOTIDE SEQUENCE</scope>
</reference>
<proteinExistence type="predicted"/>
<dbReference type="AlphaFoldDB" id="A0A8S3Z6S6"/>
<sequence>TCGGEITKNEGLLVSPNYPGEYPNQQTCVWRITVEDGFIISVTFDYFRMEHTPNCQSDYLEFRDGLNDTSPFLSRHCGNRIPGVVNSTTNHLYVKFVSDDSVNMFGFSASFTK</sequence>
<dbReference type="PROSITE" id="PS01180">
    <property type="entry name" value="CUB"/>
    <property type="match status" value="1"/>
</dbReference>
<comment type="caution">
    <text evidence="3">Lacks conserved residue(s) required for the propagation of feature annotation.</text>
</comment>
<dbReference type="CDD" id="cd00041">
    <property type="entry name" value="CUB"/>
    <property type="match status" value="1"/>
</dbReference>
<keyword evidence="1" id="KW-0677">Repeat</keyword>
<evidence type="ECO:0000256" key="3">
    <source>
        <dbReference type="PROSITE-ProRule" id="PRU00059"/>
    </source>
</evidence>
<dbReference type="Proteomes" id="UP000678393">
    <property type="component" value="Unassembled WGS sequence"/>
</dbReference>
<comment type="caution">
    <text evidence="5">The sequence shown here is derived from an EMBL/GenBank/DDBJ whole genome shotgun (WGS) entry which is preliminary data.</text>
</comment>
<dbReference type="PANTHER" id="PTHR24251:SF43">
    <property type="entry name" value="TOLLOID-LIKE PROTEIN 2"/>
    <property type="match status" value="1"/>
</dbReference>
<keyword evidence="2" id="KW-1015">Disulfide bond</keyword>
<dbReference type="OrthoDB" id="6083276at2759"/>
<evidence type="ECO:0000256" key="2">
    <source>
        <dbReference type="ARBA" id="ARBA00023157"/>
    </source>
</evidence>
<dbReference type="InterPro" id="IPR000859">
    <property type="entry name" value="CUB_dom"/>
</dbReference>
<gene>
    <name evidence="5" type="ORF">CUNI_LOCUS10752</name>
</gene>
<accession>A0A8S3Z6S6</accession>
<dbReference type="SMART" id="SM00042">
    <property type="entry name" value="CUB"/>
    <property type="match status" value="1"/>
</dbReference>
<dbReference type="EMBL" id="CAJHNH020001983">
    <property type="protein sequence ID" value="CAG5125194.1"/>
    <property type="molecule type" value="Genomic_DNA"/>
</dbReference>
<name>A0A8S3Z6S6_9EUPU</name>
<dbReference type="InterPro" id="IPR035914">
    <property type="entry name" value="Sperma_CUB_dom_sf"/>
</dbReference>
<evidence type="ECO:0000259" key="4">
    <source>
        <dbReference type="PROSITE" id="PS01180"/>
    </source>
</evidence>
<dbReference type="PANTHER" id="PTHR24251">
    <property type="entry name" value="OVOCHYMASE-RELATED"/>
    <property type="match status" value="1"/>
</dbReference>
<keyword evidence="6" id="KW-1185">Reference proteome</keyword>
<feature type="non-terminal residue" evidence="5">
    <location>
        <position position="1"/>
    </location>
</feature>
<dbReference type="Pfam" id="PF00431">
    <property type="entry name" value="CUB"/>
    <property type="match status" value="1"/>
</dbReference>